<name>A0A0K2GEZ3_NITMO</name>
<dbReference type="STRING" id="42253.NITMOv2_2999"/>
<sequence>MRQSTTPRIHSHHSGNLPLLALIHGIAEEEAIELRSVLYRKRECLSSTSFREAYLFFNPPGWASDNAG</sequence>
<dbReference type="Proteomes" id="UP000069205">
    <property type="component" value="Chromosome"/>
</dbReference>
<protein>
    <submittedName>
        <fullName evidence="1">Uncharacterized protein</fullName>
    </submittedName>
</protein>
<evidence type="ECO:0000313" key="1">
    <source>
        <dbReference type="EMBL" id="ALA59404.1"/>
    </source>
</evidence>
<organism evidence="1 2">
    <name type="scientific">Nitrospira moscoviensis</name>
    <dbReference type="NCBI Taxonomy" id="42253"/>
    <lineage>
        <taxon>Bacteria</taxon>
        <taxon>Pseudomonadati</taxon>
        <taxon>Nitrospirota</taxon>
        <taxon>Nitrospiria</taxon>
        <taxon>Nitrospirales</taxon>
        <taxon>Nitrospiraceae</taxon>
        <taxon>Nitrospira</taxon>
    </lineage>
</organism>
<dbReference type="KEGG" id="nmv:NITMOv2_2999"/>
<dbReference type="AlphaFoldDB" id="A0A0K2GEZ3"/>
<proteinExistence type="predicted"/>
<evidence type="ECO:0000313" key="2">
    <source>
        <dbReference type="Proteomes" id="UP000069205"/>
    </source>
</evidence>
<reference evidence="1 2" key="1">
    <citation type="journal article" date="2015" name="Proc. Natl. Acad. Sci. U.S.A.">
        <title>Expanded metabolic versatility of ubiquitous nitrite-oxidizing bacteria from the genus Nitrospira.</title>
        <authorList>
            <person name="Koch H."/>
            <person name="Lucker S."/>
            <person name="Albertsen M."/>
            <person name="Kitzinger K."/>
            <person name="Herbold C."/>
            <person name="Spieck E."/>
            <person name="Nielsen P.H."/>
            <person name="Wagner M."/>
            <person name="Daims H."/>
        </authorList>
    </citation>
    <scope>NUCLEOTIDE SEQUENCE [LARGE SCALE GENOMIC DNA]</scope>
    <source>
        <strain evidence="1 2">NSP M-1</strain>
    </source>
</reference>
<gene>
    <name evidence="1" type="ORF">NITMOv2_2999</name>
</gene>
<accession>A0A0K2GEZ3</accession>
<dbReference type="EMBL" id="CP011801">
    <property type="protein sequence ID" value="ALA59404.1"/>
    <property type="molecule type" value="Genomic_DNA"/>
</dbReference>
<dbReference type="PATRIC" id="fig|42253.5.peg.2962"/>
<keyword evidence="2" id="KW-1185">Reference proteome</keyword>